<dbReference type="OrthoDB" id="362803at2"/>
<proteinExistence type="predicted"/>
<dbReference type="EMBL" id="CP003282">
    <property type="protein sequence ID" value="AFG38188.1"/>
    <property type="molecule type" value="Genomic_DNA"/>
</dbReference>
<evidence type="ECO:0000313" key="3">
    <source>
        <dbReference type="Proteomes" id="UP000007383"/>
    </source>
</evidence>
<dbReference type="eggNOG" id="ENOG502ZZ9P">
    <property type="taxonomic scope" value="Bacteria"/>
</dbReference>
<dbReference type="PATRIC" id="fig|889378.3.peg.2127"/>
<dbReference type="RefSeq" id="WP_014456171.1">
    <property type="nucleotide sequence ID" value="NC_017098.1"/>
</dbReference>
<dbReference type="HOGENOM" id="CLU_167621_0_0_12"/>
<sequence length="118" mass="13394">MDFMTRMKEVLSHSMEGSKDFLEKARDKVHDFGETSVIRLEIRQLEGQAKQELTRLGTKVYELLVDEGKGSVSSKTPEVKEYFQRLEEIKESIAAKEQLLPKDEKDTDEAAGSTGVQD</sequence>
<dbReference type="KEGG" id="sfc:Spiaf_2148"/>
<organism evidence="2 3">
    <name type="scientific">Spirochaeta africana (strain ATCC 700263 / DSM 8902 / Z-7692)</name>
    <dbReference type="NCBI Taxonomy" id="889378"/>
    <lineage>
        <taxon>Bacteria</taxon>
        <taxon>Pseudomonadati</taxon>
        <taxon>Spirochaetota</taxon>
        <taxon>Spirochaetia</taxon>
        <taxon>Spirochaetales</taxon>
        <taxon>Spirochaetaceae</taxon>
        <taxon>Spirochaeta</taxon>
    </lineage>
</organism>
<name>H9UKZ5_SPIAZ</name>
<keyword evidence="3" id="KW-1185">Reference proteome</keyword>
<evidence type="ECO:0000256" key="1">
    <source>
        <dbReference type="SAM" id="MobiDB-lite"/>
    </source>
</evidence>
<reference evidence="3" key="1">
    <citation type="journal article" date="2013" name="Stand. Genomic Sci.">
        <title>Complete genome sequence of the halophilic bacterium Spirochaeta africana type strain (Z-7692(T)) from the alkaline Lake Magadi in the East African Rift.</title>
        <authorList>
            <person name="Liolos K."/>
            <person name="Abt B."/>
            <person name="Scheuner C."/>
            <person name="Teshima H."/>
            <person name="Held B."/>
            <person name="Lapidus A."/>
            <person name="Nolan M."/>
            <person name="Lucas S."/>
            <person name="Deshpande S."/>
            <person name="Cheng J.F."/>
            <person name="Tapia R."/>
            <person name="Goodwin L.A."/>
            <person name="Pitluck S."/>
            <person name="Pagani I."/>
            <person name="Ivanova N."/>
            <person name="Mavromatis K."/>
            <person name="Mikhailova N."/>
            <person name="Huntemann M."/>
            <person name="Pati A."/>
            <person name="Chen A."/>
            <person name="Palaniappan K."/>
            <person name="Land M."/>
            <person name="Rohde M."/>
            <person name="Tindall B.J."/>
            <person name="Detter J.C."/>
            <person name="Goker M."/>
            <person name="Bristow J."/>
            <person name="Eisen J.A."/>
            <person name="Markowitz V."/>
            <person name="Hugenholtz P."/>
            <person name="Woyke T."/>
            <person name="Klenk H.P."/>
            <person name="Kyrpides N.C."/>
        </authorList>
    </citation>
    <scope>NUCLEOTIDE SEQUENCE</scope>
    <source>
        <strain evidence="3">ATCC 700263 / DSM 8902 / Z-7692</strain>
    </source>
</reference>
<gene>
    <name evidence="2" type="ordered locus">Spiaf_2148</name>
</gene>
<dbReference type="AlphaFoldDB" id="H9UKZ5"/>
<evidence type="ECO:0000313" key="2">
    <source>
        <dbReference type="EMBL" id="AFG38188.1"/>
    </source>
</evidence>
<protein>
    <submittedName>
        <fullName evidence="2">Uncharacterized protein</fullName>
    </submittedName>
</protein>
<accession>H9UKZ5</accession>
<dbReference type="Proteomes" id="UP000007383">
    <property type="component" value="Chromosome"/>
</dbReference>
<feature type="region of interest" description="Disordered" evidence="1">
    <location>
        <begin position="97"/>
        <end position="118"/>
    </location>
</feature>